<keyword evidence="7" id="KW-0067">ATP-binding</keyword>
<comment type="caution">
    <text evidence="11">The sequence shown here is derived from an EMBL/GenBank/DDBJ whole genome shotgun (WGS) entry which is preliminary data.</text>
</comment>
<evidence type="ECO:0000256" key="7">
    <source>
        <dbReference type="ARBA" id="ARBA00022840"/>
    </source>
</evidence>
<evidence type="ECO:0000256" key="1">
    <source>
        <dbReference type="ARBA" id="ARBA00013247"/>
    </source>
</evidence>
<dbReference type="InterPro" id="IPR000842">
    <property type="entry name" value="PRib_PP_synth_CS"/>
</dbReference>
<dbReference type="EMBL" id="JAGGLG010000001">
    <property type="protein sequence ID" value="MBP2016859.1"/>
    <property type="molecule type" value="Genomic_DNA"/>
</dbReference>
<dbReference type="InterPro" id="IPR005946">
    <property type="entry name" value="Rib-P_diPkinase"/>
</dbReference>
<dbReference type="GO" id="GO:0004749">
    <property type="term" value="F:ribose phosphate diphosphokinase activity"/>
    <property type="evidence" value="ECO:0007669"/>
    <property type="project" value="UniProtKB-EC"/>
</dbReference>
<organism evidence="11 12">
    <name type="scientific">Symbiobacterium terraclitae</name>
    <dbReference type="NCBI Taxonomy" id="557451"/>
    <lineage>
        <taxon>Bacteria</taxon>
        <taxon>Bacillati</taxon>
        <taxon>Bacillota</taxon>
        <taxon>Clostridia</taxon>
        <taxon>Eubacteriales</taxon>
        <taxon>Symbiobacteriaceae</taxon>
        <taxon>Symbiobacterium</taxon>
    </lineage>
</organism>
<dbReference type="CDD" id="cd06223">
    <property type="entry name" value="PRTases_typeI"/>
    <property type="match status" value="1"/>
</dbReference>
<evidence type="ECO:0000256" key="6">
    <source>
        <dbReference type="ARBA" id="ARBA00022777"/>
    </source>
</evidence>
<dbReference type="SMART" id="SM01400">
    <property type="entry name" value="Pribosyltran_N"/>
    <property type="match status" value="1"/>
</dbReference>
<keyword evidence="5" id="KW-0547">Nucleotide-binding</keyword>
<evidence type="ECO:0000256" key="4">
    <source>
        <dbReference type="ARBA" id="ARBA00022727"/>
    </source>
</evidence>
<feature type="domain" description="Ribose-phosphate pyrophosphokinase N-terminal" evidence="10">
    <location>
        <begin position="6"/>
        <end position="121"/>
    </location>
</feature>
<dbReference type="Pfam" id="PF13793">
    <property type="entry name" value="Pribosyltran_N"/>
    <property type="match status" value="1"/>
</dbReference>
<keyword evidence="2 11" id="KW-0808">Transferase</keyword>
<dbReference type="PANTHER" id="PTHR10210:SF32">
    <property type="entry name" value="RIBOSE-PHOSPHATE PYROPHOSPHOKINASE 2"/>
    <property type="match status" value="1"/>
</dbReference>
<gene>
    <name evidence="11" type="ORF">J2Z79_000232</name>
</gene>
<reference evidence="11 12" key="1">
    <citation type="submission" date="2021-03" db="EMBL/GenBank/DDBJ databases">
        <title>Genomic Encyclopedia of Type Strains, Phase IV (KMG-IV): sequencing the most valuable type-strain genomes for metagenomic binning, comparative biology and taxonomic classification.</title>
        <authorList>
            <person name="Goeker M."/>
        </authorList>
    </citation>
    <scope>NUCLEOTIDE SEQUENCE [LARGE SCALE GENOMIC DNA]</scope>
    <source>
        <strain evidence="11 12">DSM 27138</strain>
    </source>
</reference>
<dbReference type="InterPro" id="IPR000836">
    <property type="entry name" value="PRTase_dom"/>
</dbReference>
<dbReference type="Proteomes" id="UP001519289">
    <property type="component" value="Unassembled WGS sequence"/>
</dbReference>
<dbReference type="EC" id="2.7.6.1" evidence="1"/>
<accession>A0ABS4JMU8</accession>
<dbReference type="InterPro" id="IPR029057">
    <property type="entry name" value="PRTase-like"/>
</dbReference>
<dbReference type="NCBIfam" id="NF002320">
    <property type="entry name" value="PRK01259.1"/>
    <property type="match status" value="1"/>
</dbReference>
<protein>
    <recommendedName>
        <fullName evidence="1">ribose-phosphate diphosphokinase</fullName>
        <ecNumber evidence="1">2.7.6.1</ecNumber>
    </recommendedName>
</protein>
<dbReference type="SUPFAM" id="SSF53271">
    <property type="entry name" value="PRTase-like"/>
    <property type="match status" value="1"/>
</dbReference>
<name>A0ABS4JMU8_9FIRM</name>
<keyword evidence="8" id="KW-0460">Magnesium</keyword>
<keyword evidence="3" id="KW-0479">Metal-binding</keyword>
<evidence type="ECO:0000256" key="2">
    <source>
        <dbReference type="ARBA" id="ARBA00022679"/>
    </source>
</evidence>
<evidence type="ECO:0000313" key="11">
    <source>
        <dbReference type="EMBL" id="MBP2016859.1"/>
    </source>
</evidence>
<dbReference type="PROSITE" id="PS00114">
    <property type="entry name" value="PRPP_SYNTHASE"/>
    <property type="match status" value="1"/>
</dbReference>
<keyword evidence="12" id="KW-1185">Reference proteome</keyword>
<dbReference type="PANTHER" id="PTHR10210">
    <property type="entry name" value="RIBOSE-PHOSPHATE DIPHOSPHOKINASE FAMILY MEMBER"/>
    <property type="match status" value="1"/>
</dbReference>
<evidence type="ECO:0000256" key="3">
    <source>
        <dbReference type="ARBA" id="ARBA00022723"/>
    </source>
</evidence>
<keyword evidence="4" id="KW-0545">Nucleotide biosynthesis</keyword>
<proteinExistence type="predicted"/>
<comment type="catalytic activity">
    <reaction evidence="9">
        <text>D-ribose 5-phosphate + ATP = 5-phospho-alpha-D-ribose 1-diphosphate + AMP + H(+)</text>
        <dbReference type="Rhea" id="RHEA:15609"/>
        <dbReference type="ChEBI" id="CHEBI:15378"/>
        <dbReference type="ChEBI" id="CHEBI:30616"/>
        <dbReference type="ChEBI" id="CHEBI:58017"/>
        <dbReference type="ChEBI" id="CHEBI:78346"/>
        <dbReference type="ChEBI" id="CHEBI:456215"/>
        <dbReference type="EC" id="2.7.6.1"/>
    </reaction>
</comment>
<dbReference type="RefSeq" id="WP_342589391.1">
    <property type="nucleotide sequence ID" value="NZ_JAGGLG010000001.1"/>
</dbReference>
<sequence length="312" mass="34010">MIAGRKIFSGRASRYLAREICQHLGVELARAQVMKFKNDNLFVQIEENVREREVFVVQTSCPPVDENLMETLIMIDALKRASAGRITAVLPYYPYGRSDKKDQPRVPITARLVADLLTTAGADRVMTIDLHSPQIQGFFSIPCDHLTATTLFAQYMRTKGLVAPVAVATDAGAAKRALTFARALNIPLAIMEKHRHGNTDTVAITAFIGDVRGREAIVFEDEIATGSTLLAAAEVLHEQGASAIYVCATHALFADNALERLQQSAIDEVVVTNTLPHQDLPPKVTELSVAPLLAAAIDRVTTGESISSLFEM</sequence>
<evidence type="ECO:0000259" key="10">
    <source>
        <dbReference type="Pfam" id="PF13793"/>
    </source>
</evidence>
<dbReference type="NCBIfam" id="TIGR01251">
    <property type="entry name" value="ribP_PPkin"/>
    <property type="match status" value="1"/>
</dbReference>
<dbReference type="Pfam" id="PF14572">
    <property type="entry name" value="Pribosyl_synth"/>
    <property type="match status" value="1"/>
</dbReference>
<evidence type="ECO:0000313" key="12">
    <source>
        <dbReference type="Proteomes" id="UP001519289"/>
    </source>
</evidence>
<evidence type="ECO:0000256" key="5">
    <source>
        <dbReference type="ARBA" id="ARBA00022741"/>
    </source>
</evidence>
<dbReference type="Gene3D" id="3.40.50.2020">
    <property type="match status" value="2"/>
</dbReference>
<evidence type="ECO:0000256" key="9">
    <source>
        <dbReference type="ARBA" id="ARBA00049535"/>
    </source>
</evidence>
<evidence type="ECO:0000256" key="8">
    <source>
        <dbReference type="ARBA" id="ARBA00022842"/>
    </source>
</evidence>
<dbReference type="InterPro" id="IPR029099">
    <property type="entry name" value="Pribosyltran_N"/>
</dbReference>
<keyword evidence="6" id="KW-0418">Kinase</keyword>